<feature type="chain" id="PRO_5037159639" description="Secreted protein" evidence="1">
    <location>
        <begin position="25"/>
        <end position="82"/>
    </location>
</feature>
<evidence type="ECO:0000313" key="3">
    <source>
        <dbReference type="Proteomes" id="UP000662373"/>
    </source>
</evidence>
<protein>
    <recommendedName>
        <fullName evidence="4">Secreted protein</fullName>
    </recommendedName>
</protein>
<evidence type="ECO:0000256" key="1">
    <source>
        <dbReference type="SAM" id="SignalP"/>
    </source>
</evidence>
<name>A0A934KTB2_9FLAO</name>
<comment type="caution">
    <text evidence="2">The sequence shown here is derived from an EMBL/GenBank/DDBJ whole genome shotgun (WGS) entry which is preliminary data.</text>
</comment>
<gene>
    <name evidence="2" type="ORF">JEM65_10000</name>
</gene>
<accession>A0A934KTB2</accession>
<evidence type="ECO:0000313" key="2">
    <source>
        <dbReference type="EMBL" id="MBJ7880976.1"/>
    </source>
</evidence>
<evidence type="ECO:0008006" key="4">
    <source>
        <dbReference type="Google" id="ProtNLM"/>
    </source>
</evidence>
<dbReference type="Pfam" id="PF20130">
    <property type="entry name" value="DUF6520"/>
    <property type="match status" value="1"/>
</dbReference>
<feature type="signal peptide" evidence="1">
    <location>
        <begin position="1"/>
        <end position="24"/>
    </location>
</feature>
<sequence length="82" mass="8934">MKTKVFKSVLPIIAVVFAMGLAFATETTNSSPAFYDDPAIPGVQRLTGGTDCPTVGQIPCMYQDFQLFADEDLSTPLFIKKQ</sequence>
<proteinExistence type="predicted"/>
<dbReference type="Proteomes" id="UP000662373">
    <property type="component" value="Unassembled WGS sequence"/>
</dbReference>
<keyword evidence="3" id="KW-1185">Reference proteome</keyword>
<dbReference type="RefSeq" id="WP_199599035.1">
    <property type="nucleotide sequence ID" value="NZ_JAEHJZ010000022.1"/>
</dbReference>
<dbReference type="InterPro" id="IPR045391">
    <property type="entry name" value="DUF6520"/>
</dbReference>
<dbReference type="AlphaFoldDB" id="A0A934KTB2"/>
<keyword evidence="1" id="KW-0732">Signal</keyword>
<reference evidence="2 3" key="1">
    <citation type="submission" date="2020-09" db="EMBL/GenBank/DDBJ databases">
        <title>Draft genome of Gelidibacter salicanalis PAMC21136.</title>
        <authorList>
            <person name="Park H."/>
        </authorList>
    </citation>
    <scope>NUCLEOTIDE SEQUENCE [LARGE SCALE GENOMIC DNA]</scope>
    <source>
        <strain evidence="2 3">PAMC21136</strain>
    </source>
</reference>
<dbReference type="EMBL" id="JAEHJZ010000022">
    <property type="protein sequence ID" value="MBJ7880976.1"/>
    <property type="molecule type" value="Genomic_DNA"/>
</dbReference>
<organism evidence="2 3">
    <name type="scientific">Gelidibacter salicanalis</name>
    <dbReference type="NCBI Taxonomy" id="291193"/>
    <lineage>
        <taxon>Bacteria</taxon>
        <taxon>Pseudomonadati</taxon>
        <taxon>Bacteroidota</taxon>
        <taxon>Flavobacteriia</taxon>
        <taxon>Flavobacteriales</taxon>
        <taxon>Flavobacteriaceae</taxon>
        <taxon>Gelidibacter</taxon>
    </lineage>
</organism>